<accession>A0AAV1TWY0</accession>
<sequence length="150" mass="16857">MIQTQSFVFLKDRSLMSTSLQQHEHRFRCHYMQLTHVQRPPATVETLGHAAAIKRTRCGSRGDQIDVLLRGRKRLRPRTLFCLSSVLPIHAGMLANANHQIASKFSAEEPSNALQQQPQQAQASKTRMPLTDVASSSLTTRGYRETTGCQ</sequence>
<evidence type="ECO:0000313" key="4">
    <source>
        <dbReference type="Proteomes" id="UP001162060"/>
    </source>
</evidence>
<name>A0AAV1TWY0_9STRA</name>
<gene>
    <name evidence="3" type="ORF">PM001_LOCUS11930</name>
    <name evidence="2" type="ORF">PM001_LOCUS1453</name>
</gene>
<dbReference type="Proteomes" id="UP001162060">
    <property type="component" value="Unassembled WGS sequence"/>
</dbReference>
<protein>
    <submittedName>
        <fullName evidence="3">Uncharacterized protein</fullName>
    </submittedName>
</protein>
<feature type="region of interest" description="Disordered" evidence="1">
    <location>
        <begin position="106"/>
        <end position="150"/>
    </location>
</feature>
<evidence type="ECO:0000256" key="1">
    <source>
        <dbReference type="SAM" id="MobiDB-lite"/>
    </source>
</evidence>
<proteinExistence type="predicted"/>
<evidence type="ECO:0000313" key="3">
    <source>
        <dbReference type="EMBL" id="CAK7926780.1"/>
    </source>
</evidence>
<dbReference type="EMBL" id="CAKLBY020000101">
    <property type="protein sequence ID" value="CAK7926780.1"/>
    <property type="molecule type" value="Genomic_DNA"/>
</dbReference>
<evidence type="ECO:0000313" key="2">
    <source>
        <dbReference type="EMBL" id="CAK7897495.1"/>
    </source>
</evidence>
<dbReference type="EMBL" id="CAKLBY020000014">
    <property type="protein sequence ID" value="CAK7897495.1"/>
    <property type="molecule type" value="Genomic_DNA"/>
</dbReference>
<organism evidence="3 4">
    <name type="scientific">Peronospora matthiolae</name>
    <dbReference type="NCBI Taxonomy" id="2874970"/>
    <lineage>
        <taxon>Eukaryota</taxon>
        <taxon>Sar</taxon>
        <taxon>Stramenopiles</taxon>
        <taxon>Oomycota</taxon>
        <taxon>Peronosporomycetes</taxon>
        <taxon>Peronosporales</taxon>
        <taxon>Peronosporaceae</taxon>
        <taxon>Peronospora</taxon>
    </lineage>
</organism>
<reference evidence="3" key="1">
    <citation type="submission" date="2024-01" db="EMBL/GenBank/DDBJ databases">
        <authorList>
            <person name="Webb A."/>
        </authorList>
    </citation>
    <scope>NUCLEOTIDE SEQUENCE</scope>
    <source>
        <strain evidence="3">Pm1</strain>
    </source>
</reference>
<comment type="caution">
    <text evidence="3">The sequence shown here is derived from an EMBL/GenBank/DDBJ whole genome shotgun (WGS) entry which is preliminary data.</text>
</comment>
<dbReference type="AlphaFoldDB" id="A0AAV1TWY0"/>
<feature type="compositionally biased region" description="Low complexity" evidence="1">
    <location>
        <begin position="113"/>
        <end position="123"/>
    </location>
</feature>